<dbReference type="AlphaFoldDB" id="A0A919K568"/>
<keyword evidence="2" id="KW-0472">Membrane</keyword>
<feature type="transmembrane region" description="Helical" evidence="2">
    <location>
        <begin position="359"/>
        <end position="378"/>
    </location>
</feature>
<feature type="compositionally biased region" description="Low complexity" evidence="1">
    <location>
        <begin position="207"/>
        <end position="222"/>
    </location>
</feature>
<evidence type="ECO:0000313" key="3">
    <source>
        <dbReference type="EMBL" id="GIE99512.1"/>
    </source>
</evidence>
<feature type="transmembrane region" description="Helical" evidence="2">
    <location>
        <begin position="384"/>
        <end position="402"/>
    </location>
</feature>
<dbReference type="GO" id="GO:0022857">
    <property type="term" value="F:transmembrane transporter activity"/>
    <property type="evidence" value="ECO:0007669"/>
    <property type="project" value="InterPro"/>
</dbReference>
<comment type="caution">
    <text evidence="3">The sequence shown here is derived from an EMBL/GenBank/DDBJ whole genome shotgun (WGS) entry which is preliminary data.</text>
</comment>
<protein>
    <submittedName>
        <fullName evidence="3">MFS transporter</fullName>
    </submittedName>
</protein>
<keyword evidence="4" id="KW-1185">Reference proteome</keyword>
<accession>A0A919K568</accession>
<reference evidence="3" key="1">
    <citation type="submission" date="2021-01" db="EMBL/GenBank/DDBJ databases">
        <title>Whole genome shotgun sequence of Actinoplanes rishiriensis NBRC 108556.</title>
        <authorList>
            <person name="Komaki H."/>
            <person name="Tamura T."/>
        </authorList>
    </citation>
    <scope>NUCLEOTIDE SEQUENCE</scope>
    <source>
        <strain evidence="3">NBRC 108556</strain>
    </source>
</reference>
<feature type="transmembrane region" description="Helical" evidence="2">
    <location>
        <begin position="146"/>
        <end position="168"/>
    </location>
</feature>
<dbReference type="PANTHER" id="PTHR23542">
    <property type="match status" value="1"/>
</dbReference>
<feature type="transmembrane region" description="Helical" evidence="2">
    <location>
        <begin position="231"/>
        <end position="252"/>
    </location>
</feature>
<gene>
    <name evidence="3" type="ORF">Ari01nite_69770</name>
</gene>
<keyword evidence="2" id="KW-0812">Transmembrane</keyword>
<dbReference type="RefSeq" id="WP_203786498.1">
    <property type="nucleotide sequence ID" value="NZ_BOMV01000073.1"/>
</dbReference>
<dbReference type="Pfam" id="PF07690">
    <property type="entry name" value="MFS_1"/>
    <property type="match status" value="1"/>
</dbReference>
<evidence type="ECO:0000256" key="2">
    <source>
        <dbReference type="SAM" id="Phobius"/>
    </source>
</evidence>
<proteinExistence type="predicted"/>
<keyword evidence="2" id="KW-1133">Transmembrane helix</keyword>
<dbReference type="InterPro" id="IPR036259">
    <property type="entry name" value="MFS_trans_sf"/>
</dbReference>
<dbReference type="SUPFAM" id="SSF103473">
    <property type="entry name" value="MFS general substrate transporter"/>
    <property type="match status" value="1"/>
</dbReference>
<dbReference type="Gene3D" id="1.20.1250.20">
    <property type="entry name" value="MFS general substrate transporter like domains"/>
    <property type="match status" value="1"/>
</dbReference>
<feature type="transmembrane region" description="Helical" evidence="2">
    <location>
        <begin position="19"/>
        <end position="43"/>
    </location>
</feature>
<sequence length="408" mass="42162">MTATSSEVRLSQLLRDRGYWRWSIATQLIRLPSFMAPIAYVLVSIELLGSPKTGGLLLAVMLVAVELSAPITGRIIDRLGVVKWAPRSLAFSAVARLLLAGLFFIKAPTAVLVAAVIVFSCIGSGAGGVVRVMLGRTVSDPMLPKALAVDSSVVELVIIVAPFAVAFAALFGGVGPLVAMALCTGVGALLFRQPGASRTVPPPEPEPAAAEAETTPEPAKPTGSLWRNPRYLFWLLVAIAFGHLLGTAEIGALPLARSLGLGNAMASAMIAALAAASATAGLLYAWKGNRIRASNTAQAVVLLTLMAGSVALIAFEFSLPLIFIGFFLLGAFTAPINTVRSHAAGHAIPAHRQVEGFAILDTANGLGFALAGLLLAVLPVSGMFAAGVVSTVVVLALTPLLVRRPAGR</sequence>
<dbReference type="InterPro" id="IPR011701">
    <property type="entry name" value="MFS"/>
</dbReference>
<feature type="transmembrane region" description="Helical" evidence="2">
    <location>
        <begin position="55"/>
        <end position="76"/>
    </location>
</feature>
<name>A0A919K568_9ACTN</name>
<feature type="region of interest" description="Disordered" evidence="1">
    <location>
        <begin position="197"/>
        <end position="222"/>
    </location>
</feature>
<organism evidence="3 4">
    <name type="scientific">Paractinoplanes rishiriensis</name>
    <dbReference type="NCBI Taxonomy" id="1050105"/>
    <lineage>
        <taxon>Bacteria</taxon>
        <taxon>Bacillati</taxon>
        <taxon>Actinomycetota</taxon>
        <taxon>Actinomycetes</taxon>
        <taxon>Micromonosporales</taxon>
        <taxon>Micromonosporaceae</taxon>
        <taxon>Paractinoplanes</taxon>
    </lineage>
</organism>
<dbReference type="PANTHER" id="PTHR23542:SF1">
    <property type="entry name" value="MAJOR FACILITATOR SUPERFAMILY (MFS) PROFILE DOMAIN-CONTAINING PROTEIN"/>
    <property type="match status" value="1"/>
</dbReference>
<evidence type="ECO:0000313" key="4">
    <source>
        <dbReference type="Proteomes" id="UP000636960"/>
    </source>
</evidence>
<feature type="transmembrane region" description="Helical" evidence="2">
    <location>
        <begin position="321"/>
        <end position="339"/>
    </location>
</feature>
<dbReference type="EMBL" id="BOMV01000073">
    <property type="protein sequence ID" value="GIE99512.1"/>
    <property type="molecule type" value="Genomic_DNA"/>
</dbReference>
<dbReference type="Proteomes" id="UP000636960">
    <property type="component" value="Unassembled WGS sequence"/>
</dbReference>
<feature type="transmembrane region" description="Helical" evidence="2">
    <location>
        <begin position="297"/>
        <end position="315"/>
    </location>
</feature>
<evidence type="ECO:0000256" key="1">
    <source>
        <dbReference type="SAM" id="MobiDB-lite"/>
    </source>
</evidence>
<feature type="transmembrane region" description="Helical" evidence="2">
    <location>
        <begin position="264"/>
        <end position="285"/>
    </location>
</feature>